<gene>
    <name evidence="2" type="ORF">ACFQ4E_17920</name>
</gene>
<keyword evidence="3" id="KW-1185">Reference proteome</keyword>
<dbReference type="Proteomes" id="UP001597135">
    <property type="component" value="Unassembled WGS sequence"/>
</dbReference>
<organism evidence="2 3">
    <name type="scientific">Litorisediminicola beolgyonensis</name>
    <dbReference type="NCBI Taxonomy" id="1173614"/>
    <lineage>
        <taxon>Bacteria</taxon>
        <taxon>Pseudomonadati</taxon>
        <taxon>Pseudomonadota</taxon>
        <taxon>Alphaproteobacteria</taxon>
        <taxon>Rhodobacterales</taxon>
        <taxon>Paracoccaceae</taxon>
        <taxon>Litorisediminicola</taxon>
    </lineage>
</organism>
<protein>
    <submittedName>
        <fullName evidence="2">GSCFA domain-containing protein</fullName>
        <ecNumber evidence="2">3.1.-.-</ecNumber>
    </submittedName>
</protein>
<sequence length="346" mass="38049">MTHPYARFGPEAFWRRAVTEPGPGGITGLAQITLPQKDARIFTSGSCFAQHIGRAFAARGYAWIEEEPAPPLLSEDEARAFGFNAVSVRTGNVYTPSMLCQWLDMAFGTAPVADELWHDGGRVYDPLRPMIEPDGFASEAEARAARHATLAAWRRALARTELFVFTLGLTEHWVNAETGLEYALCPGTTPGTGFDPDRHVFRNHDTVSTAHHLTRALDLLRAVRPGLRVLLTVSPVPLTATASGQHVLVATSHSKAVLRAVAGEVALRDPLTEYFPSYEIITNPVWEGRFFAPNRREVTQEGVDTVLRHVFGGPPPTIRQQRRAQRLKFVPASAVTCEEAMLDAFA</sequence>
<dbReference type="EMBL" id="JBHTMU010000045">
    <property type="protein sequence ID" value="MFD1344313.1"/>
    <property type="molecule type" value="Genomic_DNA"/>
</dbReference>
<name>A0ABW3ZNU8_9RHOB</name>
<dbReference type="Pfam" id="PF08885">
    <property type="entry name" value="GSCFA"/>
    <property type="match status" value="1"/>
</dbReference>
<feature type="domain" description="GSCFA" evidence="1">
    <location>
        <begin position="40"/>
        <end position="309"/>
    </location>
</feature>
<comment type="caution">
    <text evidence="2">The sequence shown here is derived from an EMBL/GenBank/DDBJ whole genome shotgun (WGS) entry which is preliminary data.</text>
</comment>
<dbReference type="GO" id="GO:0016787">
    <property type="term" value="F:hydrolase activity"/>
    <property type="evidence" value="ECO:0007669"/>
    <property type="project" value="UniProtKB-KW"/>
</dbReference>
<evidence type="ECO:0000313" key="3">
    <source>
        <dbReference type="Proteomes" id="UP001597135"/>
    </source>
</evidence>
<reference evidence="3" key="1">
    <citation type="journal article" date="2019" name="Int. J. Syst. Evol. Microbiol.">
        <title>The Global Catalogue of Microorganisms (GCM) 10K type strain sequencing project: providing services to taxonomists for standard genome sequencing and annotation.</title>
        <authorList>
            <consortium name="The Broad Institute Genomics Platform"/>
            <consortium name="The Broad Institute Genome Sequencing Center for Infectious Disease"/>
            <person name="Wu L."/>
            <person name="Ma J."/>
        </authorList>
    </citation>
    <scope>NUCLEOTIDE SEQUENCE [LARGE SCALE GENOMIC DNA]</scope>
    <source>
        <strain evidence="3">CCUG 62953</strain>
    </source>
</reference>
<evidence type="ECO:0000259" key="1">
    <source>
        <dbReference type="Pfam" id="PF08885"/>
    </source>
</evidence>
<keyword evidence="2" id="KW-0378">Hydrolase</keyword>
<evidence type="ECO:0000313" key="2">
    <source>
        <dbReference type="EMBL" id="MFD1344313.1"/>
    </source>
</evidence>
<dbReference type="EC" id="3.1.-.-" evidence="2"/>
<accession>A0ABW3ZNU8</accession>
<proteinExistence type="predicted"/>
<dbReference type="RefSeq" id="WP_386805896.1">
    <property type="nucleotide sequence ID" value="NZ_JBHTMU010000045.1"/>
</dbReference>
<dbReference type="InterPro" id="IPR014982">
    <property type="entry name" value="GSCFA"/>
</dbReference>